<evidence type="ECO:0000256" key="1">
    <source>
        <dbReference type="SAM" id="Phobius"/>
    </source>
</evidence>
<feature type="transmembrane region" description="Helical" evidence="1">
    <location>
        <begin position="371"/>
        <end position="390"/>
    </location>
</feature>
<feature type="transmembrane region" description="Helical" evidence="1">
    <location>
        <begin position="396"/>
        <end position="421"/>
    </location>
</feature>
<feature type="transmembrane region" description="Helical" evidence="1">
    <location>
        <begin position="132"/>
        <end position="153"/>
    </location>
</feature>
<feature type="transmembrane region" description="Helical" evidence="1">
    <location>
        <begin position="452"/>
        <end position="470"/>
    </location>
</feature>
<name>A0A6J6QK42_9ZZZZ</name>
<sequence length="487" mass="48780">MQPNDSAGRSAVSSGVLTGLSTAAVSGSAAVAGAILSRKFGHGVKTDGFIAAYAVYLALVLVAQALRVVVLPAFARAVPRGRLGAEVSGWAVAIGVPSAALAAVAIVAPHWSAGVIDGNAAGRVYAAQLLPWLIPAAAAQILAALGASALAAVDDYGTAAVAFSVGAVAGLAVTIALLDHGVVAFGVGLAVNGALAAGIPMVQLARKRLLVWPERGGFARRARDLAEGVALPFALQGFFVVANRFAGGLGEGEQTTFGYAYLIAAFLVAVTASSIALVSSAPLSRGELTADRAARHIVAAAWVSLAIVAAAAGVFALAGSGVTHRVLGSAYGGTTGTELGQLVVWLAPWMVASVGVSVTFPLLFVRGRTRLLPWIAVGAIVAHVGFESAGRHISGLSGIATGMALSTFIVLVSLCVLLGVLIPVGRGIVTASLVCGAIGAACFGVPGVLLNAVVAAAVGLVAYGLVVWRLRPTGLVRAWAYLRNELT</sequence>
<keyword evidence="1" id="KW-0472">Membrane</keyword>
<dbReference type="EMBL" id="CAEZXP010000009">
    <property type="protein sequence ID" value="CAB4709248.1"/>
    <property type="molecule type" value="Genomic_DNA"/>
</dbReference>
<feature type="transmembrane region" description="Helical" evidence="1">
    <location>
        <begin position="428"/>
        <end position="446"/>
    </location>
</feature>
<feature type="transmembrane region" description="Helical" evidence="1">
    <location>
        <begin position="12"/>
        <end position="36"/>
    </location>
</feature>
<feature type="transmembrane region" description="Helical" evidence="1">
    <location>
        <begin position="225"/>
        <end position="246"/>
    </location>
</feature>
<feature type="transmembrane region" description="Helical" evidence="1">
    <location>
        <begin position="258"/>
        <end position="278"/>
    </location>
</feature>
<feature type="transmembrane region" description="Helical" evidence="1">
    <location>
        <begin position="342"/>
        <end position="364"/>
    </location>
</feature>
<protein>
    <submittedName>
        <fullName evidence="2">Unannotated protein</fullName>
    </submittedName>
</protein>
<feature type="transmembrane region" description="Helical" evidence="1">
    <location>
        <begin position="299"/>
        <end position="322"/>
    </location>
</feature>
<gene>
    <name evidence="2" type="ORF">UFOPK2399_01890</name>
</gene>
<accession>A0A6J6QK42</accession>
<keyword evidence="1" id="KW-1133">Transmembrane helix</keyword>
<keyword evidence="1" id="KW-0812">Transmembrane</keyword>
<organism evidence="2">
    <name type="scientific">freshwater metagenome</name>
    <dbReference type="NCBI Taxonomy" id="449393"/>
    <lineage>
        <taxon>unclassified sequences</taxon>
        <taxon>metagenomes</taxon>
        <taxon>ecological metagenomes</taxon>
    </lineage>
</organism>
<evidence type="ECO:0000313" key="2">
    <source>
        <dbReference type="EMBL" id="CAB4709248.1"/>
    </source>
</evidence>
<dbReference type="AlphaFoldDB" id="A0A6J6QK42"/>
<proteinExistence type="predicted"/>
<feature type="transmembrane region" description="Helical" evidence="1">
    <location>
        <begin position="87"/>
        <end position="112"/>
    </location>
</feature>
<feature type="transmembrane region" description="Helical" evidence="1">
    <location>
        <begin position="184"/>
        <end position="204"/>
    </location>
</feature>
<reference evidence="2" key="1">
    <citation type="submission" date="2020-05" db="EMBL/GenBank/DDBJ databases">
        <authorList>
            <person name="Chiriac C."/>
            <person name="Salcher M."/>
            <person name="Ghai R."/>
            <person name="Kavagutti S V."/>
        </authorList>
    </citation>
    <scope>NUCLEOTIDE SEQUENCE</scope>
</reference>
<feature type="transmembrane region" description="Helical" evidence="1">
    <location>
        <begin position="48"/>
        <end position="75"/>
    </location>
</feature>
<feature type="transmembrane region" description="Helical" evidence="1">
    <location>
        <begin position="160"/>
        <end position="178"/>
    </location>
</feature>